<dbReference type="Proteomes" id="UP000315636">
    <property type="component" value="Unassembled WGS sequence"/>
</dbReference>
<proteinExistence type="predicted"/>
<reference evidence="2 3" key="1">
    <citation type="submission" date="2017-05" db="EMBL/GenBank/DDBJ databases">
        <authorList>
            <person name="Varghese N."/>
            <person name="Submissions S."/>
        </authorList>
    </citation>
    <scope>NUCLEOTIDE SEQUENCE [LARGE SCALE GENOMIC DNA]</scope>
    <source>
        <strain evidence="2 3">DSM 45474</strain>
    </source>
</reference>
<sequence>MMAKKTKKKQNKSVDHTEALKSDLKRVALWGGISLGITTALAVFFRSVT</sequence>
<keyword evidence="1" id="KW-0812">Transmembrane</keyword>
<feature type="transmembrane region" description="Helical" evidence="1">
    <location>
        <begin position="27"/>
        <end position="45"/>
    </location>
</feature>
<evidence type="ECO:0000313" key="2">
    <source>
        <dbReference type="EMBL" id="SMO76498.1"/>
    </source>
</evidence>
<dbReference type="AlphaFoldDB" id="A0A521DY20"/>
<accession>A0A521DY20</accession>
<protein>
    <submittedName>
        <fullName evidence="2">Uncharacterized protein</fullName>
    </submittedName>
</protein>
<keyword evidence="3" id="KW-1185">Reference proteome</keyword>
<gene>
    <name evidence="2" type="ORF">SAMN06264849_10759</name>
</gene>
<evidence type="ECO:0000256" key="1">
    <source>
        <dbReference type="SAM" id="Phobius"/>
    </source>
</evidence>
<dbReference type="EMBL" id="FXTI01000007">
    <property type="protein sequence ID" value="SMO76498.1"/>
    <property type="molecule type" value="Genomic_DNA"/>
</dbReference>
<keyword evidence="1" id="KW-1133">Transmembrane helix</keyword>
<organism evidence="2 3">
    <name type="scientific">Melghirimyces algeriensis</name>
    <dbReference type="NCBI Taxonomy" id="910412"/>
    <lineage>
        <taxon>Bacteria</taxon>
        <taxon>Bacillati</taxon>
        <taxon>Bacillota</taxon>
        <taxon>Bacilli</taxon>
        <taxon>Bacillales</taxon>
        <taxon>Thermoactinomycetaceae</taxon>
        <taxon>Melghirimyces</taxon>
    </lineage>
</organism>
<keyword evidence="1" id="KW-0472">Membrane</keyword>
<evidence type="ECO:0000313" key="3">
    <source>
        <dbReference type="Proteomes" id="UP000315636"/>
    </source>
</evidence>
<name>A0A521DY20_9BACL</name>